<evidence type="ECO:0000256" key="3">
    <source>
        <dbReference type="ARBA" id="ARBA00023163"/>
    </source>
</evidence>
<accession>A0A2K2UFB2</accession>
<dbReference type="PANTHER" id="PTHR44688:SF16">
    <property type="entry name" value="DNA-BINDING TRANSCRIPTIONAL ACTIVATOR DEVR_DOSR"/>
    <property type="match status" value="1"/>
</dbReference>
<feature type="transmembrane region" description="Helical" evidence="4">
    <location>
        <begin position="393"/>
        <end position="412"/>
    </location>
</feature>
<dbReference type="InterPro" id="IPR016032">
    <property type="entry name" value="Sig_transdc_resp-reg_C-effctor"/>
</dbReference>
<evidence type="ECO:0000256" key="1">
    <source>
        <dbReference type="ARBA" id="ARBA00023015"/>
    </source>
</evidence>
<dbReference type="PRINTS" id="PR00038">
    <property type="entry name" value="HTHLUXR"/>
</dbReference>
<keyword evidence="4" id="KW-0472">Membrane</keyword>
<dbReference type="CDD" id="cd06170">
    <property type="entry name" value="LuxR_C_like"/>
    <property type="match status" value="1"/>
</dbReference>
<feature type="transmembrane region" description="Helical" evidence="4">
    <location>
        <begin position="365"/>
        <end position="387"/>
    </location>
</feature>
<dbReference type="SMART" id="SM00421">
    <property type="entry name" value="HTH_LUXR"/>
    <property type="match status" value="1"/>
</dbReference>
<organism evidence="6 7">
    <name type="scientific">Enteroscipio rubneri</name>
    <dbReference type="NCBI Taxonomy" id="2070686"/>
    <lineage>
        <taxon>Bacteria</taxon>
        <taxon>Bacillati</taxon>
        <taxon>Actinomycetota</taxon>
        <taxon>Coriobacteriia</taxon>
        <taxon>Eggerthellales</taxon>
        <taxon>Eggerthellaceae</taxon>
        <taxon>Enteroscipio</taxon>
    </lineage>
</organism>
<dbReference type="GO" id="GO:0006355">
    <property type="term" value="P:regulation of DNA-templated transcription"/>
    <property type="evidence" value="ECO:0007669"/>
    <property type="project" value="InterPro"/>
</dbReference>
<name>A0A2K2UFB2_9ACTN</name>
<dbReference type="Pfam" id="PF00196">
    <property type="entry name" value="GerE"/>
    <property type="match status" value="1"/>
</dbReference>
<dbReference type="InterPro" id="IPR000792">
    <property type="entry name" value="Tscrpt_reg_LuxR_C"/>
</dbReference>
<evidence type="ECO:0000313" key="6">
    <source>
        <dbReference type="EMBL" id="PNV68898.1"/>
    </source>
</evidence>
<dbReference type="SUPFAM" id="SSF46894">
    <property type="entry name" value="C-terminal effector domain of the bipartite response regulators"/>
    <property type="match status" value="1"/>
</dbReference>
<reference evidence="7" key="1">
    <citation type="submission" date="2018-01" db="EMBL/GenBank/DDBJ databases">
        <title>Rubneribacter badeniensis gen. nov., sp. nov., and Colonibacter rubneri, gen. nov., sp. nov., WGS of new members of the Eggerthellaceae.</title>
        <authorList>
            <person name="Danylec N."/>
            <person name="Stoll D.A."/>
            <person name="Doetsch A."/>
            <person name="Kulling S.E."/>
            <person name="Huch M."/>
        </authorList>
    </citation>
    <scope>NUCLEOTIDE SEQUENCE [LARGE SCALE GENOMIC DNA]</scope>
    <source>
        <strain evidence="7">ResAG-96</strain>
    </source>
</reference>
<protein>
    <recommendedName>
        <fullName evidence="5">HTH luxR-type domain-containing protein</fullName>
    </recommendedName>
</protein>
<feature type="transmembrane region" description="Helical" evidence="4">
    <location>
        <begin position="49"/>
        <end position="70"/>
    </location>
</feature>
<dbReference type="Proteomes" id="UP000236197">
    <property type="component" value="Unassembled WGS sequence"/>
</dbReference>
<keyword evidence="4" id="KW-1133">Transmembrane helix</keyword>
<feature type="transmembrane region" description="Helical" evidence="4">
    <location>
        <begin position="142"/>
        <end position="162"/>
    </location>
</feature>
<sequence length="537" mass="57008">MFAAYAERGDVISMAKGSTEVSDMRCLSDTAPRTGGAATIYSTQRAAGILLALAGMALQWASLHSITFFGTVVRAGGDAGSSVAWVANSVCTFAVFLALFVVSRRISSLLDDRRTVPFAAACLGAGAACFAAGGLLGASSPLIFAGSVFIAFGTTPLIVAWGEMYKYLNPKGEQLLVTLVAIVCSVVTYFVETHLPLALAMVVFVALPIGSLACLARSRTLLADSSSAWGAKEKLPMEKSPALFFVCIAVFSIPYNCLRGSEDMQAVLADAAAWSCVLAVVIVAMVAVALAEYAAERRGVLLVPSAVLFLLSAAMVLHLMGNVSPSFIVPSFLYAGYYLFLAMVYLALGPLVATTDANPVRLFSGAMLANVGGLLLGSLLGGLGAWLGEQAAALVAMGATYVIFFAGCTLLYNRSYSIFRVNSYDEKKYSFEYLAPDSSGLLPACAVDAIAVDNAQPLLDAIKTQCDVARDRFGLSSREHEVLVLLTRGRTIASIAEKLYVSENTVKAHTKAIYRKLQVQTREELLMRVQNLLREES</sequence>
<feature type="transmembrane region" description="Helical" evidence="4">
    <location>
        <begin position="82"/>
        <end position="103"/>
    </location>
</feature>
<evidence type="ECO:0000313" key="7">
    <source>
        <dbReference type="Proteomes" id="UP000236197"/>
    </source>
</evidence>
<feature type="transmembrane region" description="Helical" evidence="4">
    <location>
        <begin position="174"/>
        <end position="191"/>
    </location>
</feature>
<dbReference type="PROSITE" id="PS50043">
    <property type="entry name" value="HTH_LUXR_2"/>
    <property type="match status" value="1"/>
</dbReference>
<evidence type="ECO:0000259" key="5">
    <source>
        <dbReference type="PROSITE" id="PS50043"/>
    </source>
</evidence>
<evidence type="ECO:0000256" key="4">
    <source>
        <dbReference type="SAM" id="Phobius"/>
    </source>
</evidence>
<proteinExistence type="predicted"/>
<feature type="transmembrane region" description="Helical" evidence="4">
    <location>
        <begin position="242"/>
        <end position="259"/>
    </location>
</feature>
<feature type="transmembrane region" description="Helical" evidence="4">
    <location>
        <begin position="115"/>
        <end position="136"/>
    </location>
</feature>
<dbReference type="Gene3D" id="1.10.10.10">
    <property type="entry name" value="Winged helix-like DNA-binding domain superfamily/Winged helix DNA-binding domain"/>
    <property type="match status" value="1"/>
</dbReference>
<keyword evidence="2" id="KW-0238">DNA-binding</keyword>
<evidence type="ECO:0000256" key="2">
    <source>
        <dbReference type="ARBA" id="ARBA00023125"/>
    </source>
</evidence>
<comment type="caution">
    <text evidence="6">The sequence shown here is derived from an EMBL/GenBank/DDBJ whole genome shotgun (WGS) entry which is preliminary data.</text>
</comment>
<dbReference type="PANTHER" id="PTHR44688">
    <property type="entry name" value="DNA-BINDING TRANSCRIPTIONAL ACTIVATOR DEVR_DOSR"/>
    <property type="match status" value="1"/>
</dbReference>
<keyword evidence="1" id="KW-0805">Transcription regulation</keyword>
<feature type="domain" description="HTH luxR-type" evidence="5">
    <location>
        <begin position="468"/>
        <end position="533"/>
    </location>
</feature>
<feature type="transmembrane region" description="Helical" evidence="4">
    <location>
        <begin position="197"/>
        <end position="216"/>
    </location>
</feature>
<feature type="transmembrane region" description="Helical" evidence="4">
    <location>
        <begin position="332"/>
        <end position="353"/>
    </location>
</feature>
<dbReference type="AlphaFoldDB" id="A0A2K2UFB2"/>
<dbReference type="InterPro" id="IPR036388">
    <property type="entry name" value="WH-like_DNA-bd_sf"/>
</dbReference>
<keyword evidence="4" id="KW-0812">Transmembrane</keyword>
<feature type="transmembrane region" description="Helical" evidence="4">
    <location>
        <begin position="300"/>
        <end position="320"/>
    </location>
</feature>
<gene>
    <name evidence="6" type="ORF">C2L71_00140</name>
</gene>
<dbReference type="EMBL" id="PPEK01000001">
    <property type="protein sequence ID" value="PNV68898.1"/>
    <property type="molecule type" value="Genomic_DNA"/>
</dbReference>
<keyword evidence="3" id="KW-0804">Transcription</keyword>
<dbReference type="GO" id="GO:0003677">
    <property type="term" value="F:DNA binding"/>
    <property type="evidence" value="ECO:0007669"/>
    <property type="project" value="UniProtKB-KW"/>
</dbReference>
<keyword evidence="7" id="KW-1185">Reference proteome</keyword>
<feature type="transmembrane region" description="Helical" evidence="4">
    <location>
        <begin position="271"/>
        <end position="293"/>
    </location>
</feature>